<comment type="caution">
    <text evidence="4">The sequence shown here is derived from an EMBL/GenBank/DDBJ whole genome shotgun (WGS) entry which is preliminary data.</text>
</comment>
<gene>
    <name evidence="4" type="ORF">BES34_000915</name>
</gene>
<keyword evidence="5" id="KW-1185">Reference proteome</keyword>
<keyword evidence="2 3" id="KW-0802">TPR repeat</keyword>
<dbReference type="PANTHER" id="PTHR45586:SF1">
    <property type="entry name" value="LIPOPOLYSACCHARIDE ASSEMBLY PROTEIN B"/>
    <property type="match status" value="1"/>
</dbReference>
<dbReference type="PROSITE" id="PS50005">
    <property type="entry name" value="TPR"/>
    <property type="match status" value="1"/>
</dbReference>
<accession>A0ABX4YP54</accession>
<dbReference type="InterPro" id="IPR011990">
    <property type="entry name" value="TPR-like_helical_dom_sf"/>
</dbReference>
<evidence type="ECO:0000256" key="2">
    <source>
        <dbReference type="ARBA" id="ARBA00022803"/>
    </source>
</evidence>
<reference evidence="4" key="1">
    <citation type="submission" date="2018-01" db="EMBL/GenBank/DDBJ databases">
        <title>Genomic characterization of Leptospira inadai serogroup Lyme isolated from captured rat in Brazil and comparative analysis with human reference strain.</title>
        <authorList>
            <person name="Moreno L.Z."/>
            <person name="Loureiro A.P."/>
            <person name="Miraglia F."/>
            <person name="Kremer F.S."/>
            <person name="Eslabao M.R."/>
            <person name="Dellagostin O.A."/>
            <person name="Lilenbaum W."/>
            <person name="Moreno A.M."/>
        </authorList>
    </citation>
    <scope>NUCLEOTIDE SEQUENCE [LARGE SCALE GENOMIC DNA]</scope>
    <source>
        <strain evidence="4">M34/99</strain>
    </source>
</reference>
<dbReference type="Gene3D" id="1.25.40.10">
    <property type="entry name" value="Tetratricopeptide repeat domain"/>
    <property type="match status" value="2"/>
</dbReference>
<dbReference type="Pfam" id="PF13181">
    <property type="entry name" value="TPR_8"/>
    <property type="match status" value="1"/>
</dbReference>
<sequence length="211" mass="24757">MKLLSYFFLFSFFWSCSDDSSKLHESYKQALAQFQSKQLTESKFSFEKLYREHPDYLLVRLMLAKTYFFSNNLKMALKLFEEDYSKNPTRIESAIWMYRTKYIVGEDPNSIVLGLDKIISDDPNNIEAWILRGRIYEKLGRLDHAIESYRNVVKNDERLGFAHFRLSELLRVASSEQRDAELIKAKVLGFDPELEKKRTVSGTAANAKHEK</sequence>
<dbReference type="EMBL" id="MCRM02000001">
    <property type="protein sequence ID" value="PNV77058.1"/>
    <property type="molecule type" value="Genomic_DNA"/>
</dbReference>
<evidence type="ECO:0000313" key="4">
    <source>
        <dbReference type="EMBL" id="PNV77058.1"/>
    </source>
</evidence>
<proteinExistence type="predicted"/>
<protein>
    <recommendedName>
        <fullName evidence="6">Tetratricopeptide repeat protein</fullName>
    </recommendedName>
</protein>
<dbReference type="Proteomes" id="UP000094669">
    <property type="component" value="Unassembled WGS sequence"/>
</dbReference>
<dbReference type="Pfam" id="PF13174">
    <property type="entry name" value="TPR_6"/>
    <property type="match status" value="1"/>
</dbReference>
<dbReference type="SMART" id="SM00028">
    <property type="entry name" value="TPR"/>
    <property type="match status" value="2"/>
</dbReference>
<dbReference type="InterPro" id="IPR019734">
    <property type="entry name" value="TPR_rpt"/>
</dbReference>
<dbReference type="InterPro" id="IPR051012">
    <property type="entry name" value="CellSynth/LPSAsmb/PSIAsmb"/>
</dbReference>
<evidence type="ECO:0000313" key="5">
    <source>
        <dbReference type="Proteomes" id="UP000094669"/>
    </source>
</evidence>
<evidence type="ECO:0000256" key="3">
    <source>
        <dbReference type="PROSITE-ProRule" id="PRU00339"/>
    </source>
</evidence>
<dbReference type="SUPFAM" id="SSF48452">
    <property type="entry name" value="TPR-like"/>
    <property type="match status" value="1"/>
</dbReference>
<evidence type="ECO:0008006" key="6">
    <source>
        <dbReference type="Google" id="ProtNLM"/>
    </source>
</evidence>
<evidence type="ECO:0000256" key="1">
    <source>
        <dbReference type="ARBA" id="ARBA00022737"/>
    </source>
</evidence>
<feature type="repeat" description="TPR" evidence="3">
    <location>
        <begin position="126"/>
        <end position="159"/>
    </location>
</feature>
<name>A0ABX4YP54_9LEPT</name>
<organism evidence="4 5">
    <name type="scientific">Leptospira inadai serovar Lyme</name>
    <dbReference type="NCBI Taxonomy" id="293084"/>
    <lineage>
        <taxon>Bacteria</taxon>
        <taxon>Pseudomonadati</taxon>
        <taxon>Spirochaetota</taxon>
        <taxon>Spirochaetia</taxon>
        <taxon>Leptospirales</taxon>
        <taxon>Leptospiraceae</taxon>
        <taxon>Leptospira</taxon>
    </lineage>
</organism>
<keyword evidence="1" id="KW-0677">Repeat</keyword>
<dbReference type="PANTHER" id="PTHR45586">
    <property type="entry name" value="TPR REPEAT-CONTAINING PROTEIN PA4667"/>
    <property type="match status" value="1"/>
</dbReference>